<dbReference type="EMBL" id="FZNR01000011">
    <property type="protein sequence ID" value="SNS17627.1"/>
    <property type="molecule type" value="Genomic_DNA"/>
</dbReference>
<organism evidence="2 3">
    <name type="scientific">Actinoplanes regularis</name>
    <dbReference type="NCBI Taxonomy" id="52697"/>
    <lineage>
        <taxon>Bacteria</taxon>
        <taxon>Bacillati</taxon>
        <taxon>Actinomycetota</taxon>
        <taxon>Actinomycetes</taxon>
        <taxon>Micromonosporales</taxon>
        <taxon>Micromonosporaceae</taxon>
        <taxon>Actinoplanes</taxon>
    </lineage>
</organism>
<keyword evidence="1" id="KW-0812">Transmembrane</keyword>
<dbReference type="AlphaFoldDB" id="A0A239CBM2"/>
<feature type="transmembrane region" description="Helical" evidence="1">
    <location>
        <begin position="6"/>
        <end position="26"/>
    </location>
</feature>
<protein>
    <submittedName>
        <fullName evidence="2">Uncharacterized protein</fullName>
    </submittedName>
</protein>
<gene>
    <name evidence="2" type="ORF">SAMN06264365_11193</name>
</gene>
<sequence>MLNSSVSLLTAILTAIVVFFFTAAWMKMKSARDGYRTAKAAVAPARKTMWSKIGSLLKVAVLVVIFALLLVAWQVSDLADAADGKPSPSPSVSHD</sequence>
<accession>A0A239CBM2</accession>
<keyword evidence="3" id="KW-1185">Reference proteome</keyword>
<evidence type="ECO:0000313" key="3">
    <source>
        <dbReference type="Proteomes" id="UP000198415"/>
    </source>
</evidence>
<keyword evidence="1" id="KW-1133">Transmembrane helix</keyword>
<name>A0A239CBM2_9ACTN</name>
<evidence type="ECO:0000313" key="2">
    <source>
        <dbReference type="EMBL" id="SNS17627.1"/>
    </source>
</evidence>
<reference evidence="2 3" key="1">
    <citation type="submission" date="2017-06" db="EMBL/GenBank/DDBJ databases">
        <authorList>
            <person name="Kim H.J."/>
            <person name="Triplett B.A."/>
        </authorList>
    </citation>
    <scope>NUCLEOTIDE SEQUENCE [LARGE SCALE GENOMIC DNA]</scope>
    <source>
        <strain evidence="2 3">DSM 43151</strain>
    </source>
</reference>
<dbReference type="RefSeq" id="WP_089295946.1">
    <property type="nucleotide sequence ID" value="NZ_BOMU01000077.1"/>
</dbReference>
<feature type="transmembrane region" description="Helical" evidence="1">
    <location>
        <begin position="56"/>
        <end position="75"/>
    </location>
</feature>
<proteinExistence type="predicted"/>
<evidence type="ECO:0000256" key="1">
    <source>
        <dbReference type="SAM" id="Phobius"/>
    </source>
</evidence>
<dbReference type="Proteomes" id="UP000198415">
    <property type="component" value="Unassembled WGS sequence"/>
</dbReference>
<keyword evidence="1" id="KW-0472">Membrane</keyword>